<evidence type="ECO:0000256" key="10">
    <source>
        <dbReference type="ARBA" id="ARBA00022840"/>
    </source>
</evidence>
<comment type="pathway">
    <text evidence="3 16">Amino-acid biosynthesis; L-methionine biosynthesis via de novo pathway; L-homoserine from L-aspartate: step 1/3.</text>
</comment>
<dbReference type="Pfam" id="PF13840">
    <property type="entry name" value="ACT_7"/>
    <property type="match status" value="1"/>
</dbReference>
<dbReference type="SUPFAM" id="SSF53633">
    <property type="entry name" value="Carbamate kinase-like"/>
    <property type="match status" value="1"/>
</dbReference>
<comment type="catalytic activity">
    <reaction evidence="13 15">
        <text>L-aspartate + ATP = 4-phospho-L-aspartate + ADP</text>
        <dbReference type="Rhea" id="RHEA:23776"/>
        <dbReference type="ChEBI" id="CHEBI:29991"/>
        <dbReference type="ChEBI" id="CHEBI:30616"/>
        <dbReference type="ChEBI" id="CHEBI:57535"/>
        <dbReference type="ChEBI" id="CHEBI:456216"/>
        <dbReference type="EC" id="2.7.2.4"/>
    </reaction>
</comment>
<dbReference type="Gene3D" id="3.30.2130.10">
    <property type="entry name" value="VC0802-like"/>
    <property type="match status" value="1"/>
</dbReference>
<keyword evidence="8 14" id="KW-0547">Nucleotide-binding</keyword>
<evidence type="ECO:0000256" key="4">
    <source>
        <dbReference type="ARBA" id="ARBA00005139"/>
    </source>
</evidence>
<dbReference type="EMBL" id="LSGP01000013">
    <property type="protein sequence ID" value="KYZ77122.1"/>
    <property type="molecule type" value="Genomic_DNA"/>
</dbReference>
<feature type="binding site" evidence="14">
    <location>
        <begin position="7"/>
        <end position="10"/>
    </location>
    <ligand>
        <name>ATP</name>
        <dbReference type="ChEBI" id="CHEBI:30616"/>
    </ligand>
</feature>
<dbReference type="FunFam" id="3.40.1160.10:FF:000002">
    <property type="entry name" value="Aspartokinase"/>
    <property type="match status" value="1"/>
</dbReference>
<dbReference type="Pfam" id="PF00696">
    <property type="entry name" value="AA_kinase"/>
    <property type="match status" value="1"/>
</dbReference>
<dbReference type="EC" id="2.7.2.4" evidence="15"/>
<dbReference type="InterPro" id="IPR045865">
    <property type="entry name" value="ACT-like_dom_sf"/>
</dbReference>
<keyword evidence="7 15" id="KW-0808">Transferase</keyword>
<accession>A0A154BT66</accession>
<feature type="binding site" evidence="14">
    <location>
        <begin position="178"/>
        <end position="179"/>
    </location>
    <ligand>
        <name>ATP</name>
        <dbReference type="ChEBI" id="CHEBI:30616"/>
    </ligand>
</feature>
<evidence type="ECO:0000256" key="12">
    <source>
        <dbReference type="ARBA" id="ARBA00023154"/>
    </source>
</evidence>
<dbReference type="GO" id="GO:0005524">
    <property type="term" value="F:ATP binding"/>
    <property type="evidence" value="ECO:0007669"/>
    <property type="project" value="UniProtKB-KW"/>
</dbReference>
<dbReference type="PROSITE" id="PS00324">
    <property type="entry name" value="ASPARTOKINASE"/>
    <property type="match status" value="1"/>
</dbReference>
<evidence type="ECO:0000256" key="5">
    <source>
        <dbReference type="ARBA" id="ARBA00010122"/>
    </source>
</evidence>
<comment type="similarity">
    <text evidence="5 15">Belongs to the aspartokinase family.</text>
</comment>
<evidence type="ECO:0000256" key="15">
    <source>
        <dbReference type="RuleBase" id="RU003448"/>
    </source>
</evidence>
<organism evidence="19 20">
    <name type="scientific">Anaerosporomusa subterranea</name>
    <dbReference type="NCBI Taxonomy" id="1794912"/>
    <lineage>
        <taxon>Bacteria</taxon>
        <taxon>Bacillati</taxon>
        <taxon>Bacillota</taxon>
        <taxon>Negativicutes</taxon>
        <taxon>Acetonemataceae</taxon>
        <taxon>Anaerosporomusa</taxon>
    </lineage>
</organism>
<feature type="binding site" evidence="14">
    <location>
        <begin position="214"/>
        <end position="215"/>
    </location>
    <ligand>
        <name>ATP</name>
        <dbReference type="ChEBI" id="CHEBI:30616"/>
    </ligand>
</feature>
<evidence type="ECO:0000256" key="11">
    <source>
        <dbReference type="ARBA" id="ARBA00022915"/>
    </source>
</evidence>
<dbReference type="RefSeq" id="WP_066238868.1">
    <property type="nucleotide sequence ID" value="NZ_LSGP01000013.1"/>
</dbReference>
<evidence type="ECO:0000259" key="17">
    <source>
        <dbReference type="Pfam" id="PF00696"/>
    </source>
</evidence>
<evidence type="ECO:0000256" key="2">
    <source>
        <dbReference type="ARBA" id="ARBA00004766"/>
    </source>
</evidence>
<evidence type="ECO:0000256" key="16">
    <source>
        <dbReference type="RuleBase" id="RU004249"/>
    </source>
</evidence>
<keyword evidence="9 15" id="KW-0418">Kinase</keyword>
<dbReference type="InterPro" id="IPR036393">
    <property type="entry name" value="AceGlu_kinase-like_sf"/>
</dbReference>
<keyword evidence="11" id="KW-0220">Diaminopimelate biosynthesis</keyword>
<dbReference type="PIRSF" id="PIRSF000726">
    <property type="entry name" value="Asp_kin"/>
    <property type="match status" value="1"/>
</dbReference>
<evidence type="ECO:0000256" key="9">
    <source>
        <dbReference type="ARBA" id="ARBA00022777"/>
    </source>
</evidence>
<evidence type="ECO:0000256" key="1">
    <source>
        <dbReference type="ARBA" id="ARBA00003121"/>
    </source>
</evidence>
<dbReference type="NCBIfam" id="TIGR00657">
    <property type="entry name" value="asp_kinases"/>
    <property type="match status" value="1"/>
</dbReference>
<proteinExistence type="inferred from homology"/>
<keyword evidence="6 16" id="KW-0028">Amino-acid biosynthesis</keyword>
<dbReference type="GO" id="GO:0005829">
    <property type="term" value="C:cytosol"/>
    <property type="evidence" value="ECO:0007669"/>
    <property type="project" value="TreeGrafter"/>
</dbReference>
<comment type="pathway">
    <text evidence="4 16">Amino-acid biosynthesis; L-threonine biosynthesis; L-threonine from L-aspartate: step 1/5.</text>
</comment>
<dbReference type="UniPathway" id="UPA00034">
    <property type="reaction ID" value="UER00015"/>
</dbReference>
<feature type="binding site" evidence="14">
    <location>
        <position position="52"/>
    </location>
    <ligand>
        <name>substrate</name>
    </ligand>
</feature>
<feature type="binding site" evidence="14">
    <location>
        <position position="79"/>
    </location>
    <ligand>
        <name>substrate</name>
    </ligand>
</feature>
<gene>
    <name evidence="19" type="ORF">AXX12_03025</name>
</gene>
<evidence type="ECO:0000256" key="13">
    <source>
        <dbReference type="ARBA" id="ARBA00047872"/>
    </source>
</evidence>
<evidence type="ECO:0000256" key="8">
    <source>
        <dbReference type="ARBA" id="ARBA00022741"/>
    </source>
</evidence>
<dbReference type="PANTHER" id="PTHR21499:SF3">
    <property type="entry name" value="ASPARTOKINASE"/>
    <property type="match status" value="1"/>
</dbReference>
<evidence type="ECO:0000256" key="14">
    <source>
        <dbReference type="PIRSR" id="PIRSR000726-1"/>
    </source>
</evidence>
<evidence type="ECO:0000256" key="3">
    <source>
        <dbReference type="ARBA" id="ARBA00004986"/>
    </source>
</evidence>
<dbReference type="UniPathway" id="UPA00050">
    <property type="reaction ID" value="UER00461"/>
</dbReference>
<evidence type="ECO:0000256" key="7">
    <source>
        <dbReference type="ARBA" id="ARBA00022679"/>
    </source>
</evidence>
<dbReference type="UniPathway" id="UPA00051">
    <property type="reaction ID" value="UER00462"/>
</dbReference>
<dbReference type="NCBIfam" id="NF006068">
    <property type="entry name" value="PRK08210.1"/>
    <property type="match status" value="1"/>
</dbReference>
<dbReference type="InterPro" id="IPR001341">
    <property type="entry name" value="Asp_kinase"/>
</dbReference>
<dbReference type="GO" id="GO:0019877">
    <property type="term" value="P:diaminopimelate biosynthetic process"/>
    <property type="evidence" value="ECO:0007669"/>
    <property type="project" value="UniProtKB-KW"/>
</dbReference>
<comment type="function">
    <text evidence="1">Catalyzes the phosphorylation of the beta-carboxyl group of aspartic acid with ATP to yield 4-phospho-L-aspartate, which is involved in the branched biosynthetic pathway leading to the biosynthesis of amino acids threonine, isoleucine and methionine.</text>
</comment>
<name>A0A154BT66_ANASB</name>
<dbReference type="PANTHER" id="PTHR21499">
    <property type="entry name" value="ASPARTATE KINASE"/>
    <property type="match status" value="1"/>
</dbReference>
<dbReference type="Gene3D" id="3.40.1160.10">
    <property type="entry name" value="Acetylglutamate kinase-like"/>
    <property type="match status" value="1"/>
</dbReference>
<dbReference type="InterPro" id="IPR018042">
    <property type="entry name" value="Aspartate_kinase_CS"/>
</dbReference>
<comment type="pathway">
    <text evidence="2 16">Amino-acid biosynthesis; L-lysine biosynthesis via DAP pathway; (S)-tetrahydrodipicolinate from L-aspartate: step 1/4.</text>
</comment>
<dbReference type="STRING" id="1794912.AXX12_03025"/>
<keyword evidence="12" id="KW-0457">Lysine biosynthesis</keyword>
<dbReference type="GO" id="GO:0004072">
    <property type="term" value="F:aspartate kinase activity"/>
    <property type="evidence" value="ECO:0007669"/>
    <property type="project" value="UniProtKB-EC"/>
</dbReference>
<evidence type="ECO:0000259" key="18">
    <source>
        <dbReference type="Pfam" id="PF13840"/>
    </source>
</evidence>
<reference evidence="19 20" key="1">
    <citation type="submission" date="2016-02" db="EMBL/GenBank/DDBJ databases">
        <title>Anaerosporomusa subterraneum gen. nov., sp. nov., a spore-forming obligate anaerobe isolated from saprolite.</title>
        <authorList>
            <person name="Choi J.K."/>
            <person name="Shah M."/>
            <person name="Yee N."/>
        </authorList>
    </citation>
    <scope>NUCLEOTIDE SEQUENCE [LARGE SCALE GENOMIC DNA]</scope>
    <source>
        <strain evidence="19 20">RU4</strain>
    </source>
</reference>
<dbReference type="GO" id="GO:0009088">
    <property type="term" value="P:threonine biosynthetic process"/>
    <property type="evidence" value="ECO:0007669"/>
    <property type="project" value="UniProtKB-UniPathway"/>
</dbReference>
<feature type="domain" description="Aspartate/glutamate/uridylate kinase" evidence="17">
    <location>
        <begin position="3"/>
        <end position="235"/>
    </location>
</feature>
<comment type="caution">
    <text evidence="19">The sequence shown here is derived from an EMBL/GenBank/DDBJ whole genome shotgun (WGS) entry which is preliminary data.</text>
</comment>
<feature type="domain" description="CASTOR ACT" evidence="18">
    <location>
        <begin position="338"/>
        <end position="400"/>
    </location>
</feature>
<evidence type="ECO:0000313" key="20">
    <source>
        <dbReference type="Proteomes" id="UP000076268"/>
    </source>
</evidence>
<keyword evidence="10 14" id="KW-0067">ATP-binding</keyword>
<dbReference type="InterPro" id="IPR005260">
    <property type="entry name" value="Asp_kin_monofn"/>
</dbReference>
<keyword evidence="20" id="KW-1185">Reference proteome</keyword>
<protein>
    <recommendedName>
        <fullName evidence="15">Aspartokinase</fullName>
        <ecNumber evidence="15">2.7.2.4</ecNumber>
    </recommendedName>
</protein>
<sequence>MRIIVQKFGGTSVASPENRELVVGKIAKAQEQGFQSVVVVSAMGRKGDRYATDTLIDLARGTCKDVNSRELDLMMCCGEIISAVVMAGTLQAAGIDAVVLTGGQAGIMTDNNFSSARIQKIDTARILSLLEMGKTPVVCGFQGITAGGELTTLGRGGSDTTASALGAALNAQMVEIYTDVDGIMTADPRVVDNARILDVISYSEVCQLAHQGAKVIHPRAVEIAMQKSIPLIVKSTFSDMPGTLITNIGKEDGSGALVEDRIAAGVTSLLNIAQIRVKLAASASQEAGFTVFRSMSDNKISVDLINVFPDQIMFTVGQDMMEKAAETLCTLGFEVDVVPGCAKVSVVGGGMREVPGVMASFVEALALNGISILQTVDSNASISVLVRQEFATKAVQALHEKFGLSHP</sequence>
<dbReference type="AlphaFoldDB" id="A0A154BT66"/>
<evidence type="ECO:0000313" key="19">
    <source>
        <dbReference type="EMBL" id="KYZ77122.1"/>
    </source>
</evidence>
<evidence type="ECO:0000256" key="6">
    <source>
        <dbReference type="ARBA" id="ARBA00022605"/>
    </source>
</evidence>
<dbReference type="InterPro" id="IPR001048">
    <property type="entry name" value="Asp/Glu/Uridylate_kinase"/>
</dbReference>
<dbReference type="SUPFAM" id="SSF55021">
    <property type="entry name" value="ACT-like"/>
    <property type="match status" value="2"/>
</dbReference>
<dbReference type="Proteomes" id="UP000076268">
    <property type="component" value="Unassembled WGS sequence"/>
</dbReference>
<feature type="binding site" evidence="14">
    <location>
        <position position="189"/>
    </location>
    <ligand>
        <name>ATP</name>
        <dbReference type="ChEBI" id="CHEBI:30616"/>
    </ligand>
</feature>
<dbReference type="OrthoDB" id="9799110at2"/>
<dbReference type="NCBIfam" id="NF005155">
    <property type="entry name" value="PRK06635.1-4"/>
    <property type="match status" value="1"/>
</dbReference>
<dbReference type="InterPro" id="IPR027795">
    <property type="entry name" value="CASTOR_ACT_dom"/>
</dbReference>
<dbReference type="GO" id="GO:0009089">
    <property type="term" value="P:lysine biosynthetic process via diaminopimelate"/>
    <property type="evidence" value="ECO:0007669"/>
    <property type="project" value="UniProtKB-UniPathway"/>
</dbReference>
<dbReference type="GO" id="GO:0009090">
    <property type="term" value="P:homoserine biosynthetic process"/>
    <property type="evidence" value="ECO:0007669"/>
    <property type="project" value="TreeGrafter"/>
</dbReference>